<dbReference type="InterPro" id="IPR029058">
    <property type="entry name" value="AB_hydrolase_fold"/>
</dbReference>
<dbReference type="SUPFAM" id="SSF53474">
    <property type="entry name" value="alpha/beta-Hydrolases"/>
    <property type="match status" value="1"/>
</dbReference>
<protein>
    <submittedName>
        <fullName evidence="1">Alpha/beta hydrolase family protein</fullName>
    </submittedName>
</protein>
<proteinExistence type="predicted"/>
<sequence>MIQHMQYLFDYAYFFVISVFGRNGPKDSLLSAGYSLKVTKEIKIIMNNIYLISGLGADESVFRNIDFLGEHPRHITWIDPEDNESLEDYSKRLIEQVDSKNELILIGVSFGGIIASEMAKHIPVKKIIIISSIKSSLEKPFIYRIISFMKLLNLIPSCLLKIYNPILAYFFGISSLEDKELLRNFLSRTDGKFIKWALKSILKWDNQKYSNNLIHIHGTNDRLFPFRLIGQAVPIADGGHFMILNKAGEISLKLREILVK</sequence>
<dbReference type="EMBL" id="AFLV02000005">
    <property type="protein sequence ID" value="EKR66350.1"/>
    <property type="molecule type" value="Genomic_DNA"/>
</dbReference>
<name>A0A828Z917_9LEPT</name>
<dbReference type="GO" id="GO:0016787">
    <property type="term" value="F:hydrolase activity"/>
    <property type="evidence" value="ECO:0007669"/>
    <property type="project" value="UniProtKB-KW"/>
</dbReference>
<evidence type="ECO:0000313" key="1">
    <source>
        <dbReference type="EMBL" id="EKR66350.1"/>
    </source>
</evidence>
<gene>
    <name evidence="1" type="ORF">LEP1GSC036_3978</name>
</gene>
<keyword evidence="1" id="KW-0378">Hydrolase</keyword>
<evidence type="ECO:0000313" key="2">
    <source>
        <dbReference type="Proteomes" id="UP000001338"/>
    </source>
</evidence>
<dbReference type="AlphaFoldDB" id="A0A828Z917"/>
<dbReference type="Gene3D" id="3.40.50.1820">
    <property type="entry name" value="alpha/beta hydrolase"/>
    <property type="match status" value="1"/>
</dbReference>
<comment type="caution">
    <text evidence="1">The sequence shown here is derived from an EMBL/GenBank/DDBJ whole genome shotgun (WGS) entry which is preliminary data.</text>
</comment>
<accession>A0A828Z917</accession>
<organism evidence="1 2">
    <name type="scientific">Leptospira weilii str. 2006001853</name>
    <dbReference type="NCBI Taxonomy" id="1001589"/>
    <lineage>
        <taxon>Bacteria</taxon>
        <taxon>Pseudomonadati</taxon>
        <taxon>Spirochaetota</taxon>
        <taxon>Spirochaetia</taxon>
        <taxon>Leptospirales</taxon>
        <taxon>Leptospiraceae</taxon>
        <taxon>Leptospira</taxon>
    </lineage>
</organism>
<dbReference type="Proteomes" id="UP000001338">
    <property type="component" value="Unassembled WGS sequence"/>
</dbReference>
<reference evidence="1 2" key="1">
    <citation type="submission" date="2012-10" db="EMBL/GenBank/DDBJ databases">
        <authorList>
            <person name="Harkins D.M."/>
            <person name="Durkin A.S."/>
            <person name="Brinkac L.M."/>
            <person name="Haft D.H."/>
            <person name="Selengut J.D."/>
            <person name="Sanka R."/>
            <person name="DePew J."/>
            <person name="Purushe J."/>
            <person name="Whelen A.C."/>
            <person name="Vinetz J.M."/>
            <person name="Sutton G.G."/>
            <person name="Nierman W.C."/>
            <person name="Fouts D.E."/>
        </authorList>
    </citation>
    <scope>NUCLEOTIDE SEQUENCE [LARGE SCALE GENOMIC DNA]</scope>
    <source>
        <strain evidence="1 2">2006001853</strain>
    </source>
</reference>